<evidence type="ECO:0000313" key="3">
    <source>
        <dbReference type="Proteomes" id="UP000252893"/>
    </source>
</evidence>
<dbReference type="InterPro" id="IPR015797">
    <property type="entry name" value="NUDIX_hydrolase-like_dom_sf"/>
</dbReference>
<dbReference type="AlphaFoldDB" id="A0A366EAI2"/>
<dbReference type="InterPro" id="IPR036390">
    <property type="entry name" value="WH_DNA-bd_sf"/>
</dbReference>
<dbReference type="PIRSF" id="PIRSF019423">
    <property type="entry name" value="NMN_biosyn"/>
    <property type="match status" value="1"/>
</dbReference>
<dbReference type="OrthoDB" id="9786141at2"/>
<dbReference type="EMBL" id="QNRH01000001">
    <property type="protein sequence ID" value="RBO98789.1"/>
    <property type="molecule type" value="Genomic_DNA"/>
</dbReference>
<evidence type="ECO:0000259" key="1">
    <source>
        <dbReference type="Pfam" id="PF21906"/>
    </source>
</evidence>
<evidence type="ECO:0000313" key="2">
    <source>
        <dbReference type="EMBL" id="RBO98789.1"/>
    </source>
</evidence>
<organism evidence="2 3">
    <name type="scientific">Pseudochrobactrum asaccharolyticum</name>
    <dbReference type="NCBI Taxonomy" id="354351"/>
    <lineage>
        <taxon>Bacteria</taxon>
        <taxon>Pseudomonadati</taxon>
        <taxon>Pseudomonadota</taxon>
        <taxon>Alphaproteobacteria</taxon>
        <taxon>Hyphomicrobiales</taxon>
        <taxon>Brucellaceae</taxon>
        <taxon>Pseudochrobactrum</taxon>
    </lineage>
</organism>
<dbReference type="Gene3D" id="3.90.79.10">
    <property type="entry name" value="Nucleoside Triphosphate Pyrophosphohydrolase"/>
    <property type="match status" value="1"/>
</dbReference>
<dbReference type="Pfam" id="PF21906">
    <property type="entry name" value="WHD_NrtR"/>
    <property type="match status" value="1"/>
</dbReference>
<feature type="domain" description="NrtR DNA-binding winged helix" evidence="1">
    <location>
        <begin position="254"/>
        <end position="314"/>
    </location>
</feature>
<proteinExistence type="predicted"/>
<keyword evidence="3" id="KW-1185">Reference proteome</keyword>
<dbReference type="InterPro" id="IPR054105">
    <property type="entry name" value="WHD_NrtR"/>
</dbReference>
<dbReference type="SUPFAM" id="SSF46785">
    <property type="entry name" value="Winged helix' DNA-binding domain"/>
    <property type="match status" value="1"/>
</dbReference>
<comment type="caution">
    <text evidence="2">The sequence shown here is derived from an EMBL/GenBank/DDBJ whole genome shotgun (WGS) entry which is preliminary data.</text>
</comment>
<dbReference type="InterPro" id="IPR011213">
    <property type="entry name" value="NMN_biosyn"/>
</dbReference>
<sequence length="334" mass="38012">MADVSAVVEVGLSAAVVTISNNRPVILCSDDHEMPAAHEVSGALSLPYGRFDPLKHRTLEMGLRLWVEAQTALRLGYVEQLYTFGDRGRAKSSTPTDDTHVISVGYLALTRQSGEQPDNDWQYWYDFLPWEDWRSGKPPLIDHLIIPALREWAQSDKRSHPAYDLHQLPRLTRLRLAFGTDGIQWDEERVLERYELLYEAGLVREATIDGTVSPSAQLDELQRHTGKAMVFDHRRILATAIARLRAKLKYRPVIFELMPDCFTLTALQETVEAISGRHLHKQNFRRLVENAELVEPTGASLSQQRGRPAALYRFRRAVLEERPAPGLKVTLSQR</sequence>
<name>A0A366EAI2_9HYPH</name>
<dbReference type="RefSeq" id="WP_113942713.1">
    <property type="nucleotide sequence ID" value="NZ_JBHEEG010000003.1"/>
</dbReference>
<dbReference type="Proteomes" id="UP000252893">
    <property type="component" value="Unassembled WGS sequence"/>
</dbReference>
<dbReference type="SUPFAM" id="SSF55811">
    <property type="entry name" value="Nudix"/>
    <property type="match status" value="1"/>
</dbReference>
<dbReference type="FunFam" id="1.10.10.10:FF:000611">
    <property type="entry name" value="Transcriptional repressor of nicotinamide riboside utilization NrtR"/>
    <property type="match status" value="1"/>
</dbReference>
<protein>
    <recommendedName>
        <fullName evidence="1">NrtR DNA-binding winged helix domain-containing protein</fullName>
    </recommendedName>
</protein>
<reference evidence="2 3" key="1">
    <citation type="submission" date="2018-06" db="EMBL/GenBank/DDBJ databases">
        <title>Genomic Encyclopedia of Type Strains, Phase IV (KMG-IV): sequencing the most valuable type-strain genomes for metagenomic binning, comparative biology and taxonomic classification.</title>
        <authorList>
            <person name="Goeker M."/>
        </authorList>
    </citation>
    <scope>NUCLEOTIDE SEQUENCE [LARGE SCALE GENOMIC DNA]</scope>
    <source>
        <strain evidence="2 3">DSM 25619</strain>
    </source>
</reference>
<dbReference type="Gene3D" id="1.10.10.10">
    <property type="entry name" value="Winged helix-like DNA-binding domain superfamily/Winged helix DNA-binding domain"/>
    <property type="match status" value="1"/>
</dbReference>
<gene>
    <name evidence="2" type="ORF">DFR47_101390</name>
</gene>
<dbReference type="InterPro" id="IPR036388">
    <property type="entry name" value="WH-like_DNA-bd_sf"/>
</dbReference>
<accession>A0A366EAI2</accession>